<organism evidence="1 2">
    <name type="scientific">Desulfonatronospira thiodismutans ASO3-1</name>
    <dbReference type="NCBI Taxonomy" id="555779"/>
    <lineage>
        <taxon>Bacteria</taxon>
        <taxon>Pseudomonadati</taxon>
        <taxon>Thermodesulfobacteriota</taxon>
        <taxon>Desulfovibrionia</taxon>
        <taxon>Desulfovibrionales</taxon>
        <taxon>Desulfonatronovibrionaceae</taxon>
        <taxon>Desulfonatronospira</taxon>
    </lineage>
</organism>
<evidence type="ECO:0000313" key="1">
    <source>
        <dbReference type="EMBL" id="EFI33721.1"/>
    </source>
</evidence>
<evidence type="ECO:0000313" key="2">
    <source>
        <dbReference type="Proteomes" id="UP000005496"/>
    </source>
</evidence>
<gene>
    <name evidence="1" type="ORF">Dthio_PD1060</name>
</gene>
<proteinExistence type="predicted"/>
<protein>
    <submittedName>
        <fullName evidence="1">Uncharacterized protein</fullName>
    </submittedName>
</protein>
<dbReference type="Proteomes" id="UP000005496">
    <property type="component" value="Unassembled WGS sequence"/>
</dbReference>
<name>D6SSQ5_9BACT</name>
<accession>D6SSQ5</accession>
<comment type="caution">
    <text evidence="1">The sequence shown here is derived from an EMBL/GenBank/DDBJ whole genome shotgun (WGS) entry which is preliminary data.</text>
</comment>
<dbReference type="AlphaFoldDB" id="D6SSQ5"/>
<reference evidence="1" key="1">
    <citation type="submission" date="2010-05" db="EMBL/GenBank/DDBJ databases">
        <title>The draft genome of Desulfonatronospira thiodismutans ASO3-1.</title>
        <authorList>
            <consortium name="US DOE Joint Genome Institute (JGI-PGF)"/>
            <person name="Lucas S."/>
            <person name="Copeland A."/>
            <person name="Lapidus A."/>
            <person name="Cheng J.-F."/>
            <person name="Bruce D."/>
            <person name="Goodwin L."/>
            <person name="Pitluck S."/>
            <person name="Chertkov O."/>
            <person name="Brettin T."/>
            <person name="Detter J.C."/>
            <person name="Han C."/>
            <person name="Land M.L."/>
            <person name="Hauser L."/>
            <person name="Kyrpides N."/>
            <person name="Mikhailova N."/>
            <person name="Muyzer G."/>
            <person name="Woyke T."/>
        </authorList>
    </citation>
    <scope>NUCLEOTIDE SEQUENCE [LARGE SCALE GENOMIC DNA]</scope>
    <source>
        <strain evidence="1">ASO3-1</strain>
    </source>
</reference>
<dbReference type="EMBL" id="ACJN02000003">
    <property type="protein sequence ID" value="EFI33721.1"/>
    <property type="molecule type" value="Genomic_DNA"/>
</dbReference>
<dbReference type="RefSeq" id="WP_008871070.1">
    <property type="nucleotide sequence ID" value="NZ_ACJN02000003.1"/>
</dbReference>
<keyword evidence="2" id="KW-1185">Reference proteome</keyword>
<sequence>MRPLNLLVITVIACVMAWLPSAGLAGDKEQALEIEPCTVSLRHDEFKSIQMFGRVNVTYLKGSAEELGLDRQEITEHLQELFQENFPDMERDDDLLPFFVDDPRELGYVRCIITTAGEEDPLALHVRLRSGNFIEIDGRMVVVRIYEKDDLTMSSRDSIAADVQKRLQDMMQDLSEEFYDKRKE</sequence>